<keyword evidence="2" id="KW-0238">DNA-binding</keyword>
<feature type="domain" description="HTH gntR-type" evidence="4">
    <location>
        <begin position="19"/>
        <end position="86"/>
    </location>
</feature>
<keyword evidence="1" id="KW-0805">Transcription regulation</keyword>
<gene>
    <name evidence="5" type="ORF">ACFSUD_15405</name>
</gene>
<evidence type="ECO:0000256" key="1">
    <source>
        <dbReference type="ARBA" id="ARBA00023015"/>
    </source>
</evidence>
<organism evidence="5 6">
    <name type="scientific">Sulfitobacter aestuarii</name>
    <dbReference type="NCBI Taxonomy" id="2161676"/>
    <lineage>
        <taxon>Bacteria</taxon>
        <taxon>Pseudomonadati</taxon>
        <taxon>Pseudomonadota</taxon>
        <taxon>Alphaproteobacteria</taxon>
        <taxon>Rhodobacterales</taxon>
        <taxon>Roseobacteraceae</taxon>
        <taxon>Sulfitobacter</taxon>
    </lineage>
</organism>
<reference evidence="6" key="1">
    <citation type="journal article" date="2019" name="Int. J. Syst. Evol. Microbiol.">
        <title>The Global Catalogue of Microorganisms (GCM) 10K type strain sequencing project: providing services to taxonomists for standard genome sequencing and annotation.</title>
        <authorList>
            <consortium name="The Broad Institute Genomics Platform"/>
            <consortium name="The Broad Institute Genome Sequencing Center for Infectious Disease"/>
            <person name="Wu L."/>
            <person name="Ma J."/>
        </authorList>
    </citation>
    <scope>NUCLEOTIDE SEQUENCE [LARGE SCALE GENOMIC DNA]</scope>
    <source>
        <strain evidence="6">TISTR 2562</strain>
    </source>
</reference>
<dbReference type="PANTHER" id="PTHR43537">
    <property type="entry name" value="TRANSCRIPTIONAL REGULATOR, GNTR FAMILY"/>
    <property type="match status" value="1"/>
</dbReference>
<dbReference type="InterPro" id="IPR036390">
    <property type="entry name" value="WH_DNA-bd_sf"/>
</dbReference>
<evidence type="ECO:0000256" key="2">
    <source>
        <dbReference type="ARBA" id="ARBA00023125"/>
    </source>
</evidence>
<name>A0ABW5U502_9RHOB</name>
<dbReference type="SMART" id="SM00895">
    <property type="entry name" value="FCD"/>
    <property type="match status" value="1"/>
</dbReference>
<dbReference type="InterPro" id="IPR008920">
    <property type="entry name" value="TF_FadR/GntR_C"/>
</dbReference>
<dbReference type="Gene3D" id="1.20.120.530">
    <property type="entry name" value="GntR ligand-binding domain-like"/>
    <property type="match status" value="1"/>
</dbReference>
<sequence length="231" mass="25838">MTKTSSAKNAASSNEDTAPSLAENVYQVLSQWIREGVYNPGDRIRESVVSKELGVSRTPVREALRRLQSERRVNMEPQRGAVVAELDRHEVVELYQLRQQLEGVAARFAAQHASTAEIALMENILEQSAEAAEDPRLLNQINWQFHTALYSAAHNRFLLRSIAAISDEMALLKGLKYIPEGRAPALHREHMRILDAIRARDPDAADAAAQAHIEMSLRVHLSAEQAGRYPE</sequence>
<dbReference type="SUPFAM" id="SSF46785">
    <property type="entry name" value="Winged helix' DNA-binding domain"/>
    <property type="match status" value="1"/>
</dbReference>
<dbReference type="InterPro" id="IPR011711">
    <property type="entry name" value="GntR_C"/>
</dbReference>
<protein>
    <submittedName>
        <fullName evidence="5">GntR family transcriptional regulator</fullName>
    </submittedName>
</protein>
<evidence type="ECO:0000256" key="3">
    <source>
        <dbReference type="ARBA" id="ARBA00023163"/>
    </source>
</evidence>
<evidence type="ECO:0000313" key="5">
    <source>
        <dbReference type="EMBL" id="MFD2740971.1"/>
    </source>
</evidence>
<dbReference type="RefSeq" id="WP_386375398.1">
    <property type="nucleotide sequence ID" value="NZ_JBHUMP010000015.1"/>
</dbReference>
<keyword evidence="6" id="KW-1185">Reference proteome</keyword>
<dbReference type="InterPro" id="IPR036388">
    <property type="entry name" value="WH-like_DNA-bd_sf"/>
</dbReference>
<dbReference type="PANTHER" id="PTHR43537:SF49">
    <property type="entry name" value="TRANSCRIPTIONAL REGULATORY PROTEIN"/>
    <property type="match status" value="1"/>
</dbReference>
<accession>A0ABW5U502</accession>
<dbReference type="CDD" id="cd07377">
    <property type="entry name" value="WHTH_GntR"/>
    <property type="match status" value="1"/>
</dbReference>
<dbReference type="SUPFAM" id="SSF48008">
    <property type="entry name" value="GntR ligand-binding domain-like"/>
    <property type="match status" value="1"/>
</dbReference>
<dbReference type="PROSITE" id="PS50949">
    <property type="entry name" value="HTH_GNTR"/>
    <property type="match status" value="1"/>
</dbReference>
<dbReference type="Proteomes" id="UP001597474">
    <property type="component" value="Unassembled WGS sequence"/>
</dbReference>
<dbReference type="Gene3D" id="1.10.10.10">
    <property type="entry name" value="Winged helix-like DNA-binding domain superfamily/Winged helix DNA-binding domain"/>
    <property type="match status" value="1"/>
</dbReference>
<keyword evidence="3" id="KW-0804">Transcription</keyword>
<evidence type="ECO:0000259" key="4">
    <source>
        <dbReference type="PROSITE" id="PS50949"/>
    </source>
</evidence>
<dbReference type="Pfam" id="PF07729">
    <property type="entry name" value="FCD"/>
    <property type="match status" value="1"/>
</dbReference>
<comment type="caution">
    <text evidence="5">The sequence shown here is derived from an EMBL/GenBank/DDBJ whole genome shotgun (WGS) entry which is preliminary data.</text>
</comment>
<dbReference type="SMART" id="SM00345">
    <property type="entry name" value="HTH_GNTR"/>
    <property type="match status" value="1"/>
</dbReference>
<proteinExistence type="predicted"/>
<dbReference type="InterPro" id="IPR000524">
    <property type="entry name" value="Tscrpt_reg_HTH_GntR"/>
</dbReference>
<dbReference type="Pfam" id="PF00392">
    <property type="entry name" value="GntR"/>
    <property type="match status" value="1"/>
</dbReference>
<dbReference type="EMBL" id="JBHUMP010000015">
    <property type="protein sequence ID" value="MFD2740971.1"/>
    <property type="molecule type" value="Genomic_DNA"/>
</dbReference>
<evidence type="ECO:0000313" key="6">
    <source>
        <dbReference type="Proteomes" id="UP001597474"/>
    </source>
</evidence>